<dbReference type="EMBL" id="KV878695">
    <property type="protein sequence ID" value="OJJ67280.1"/>
    <property type="molecule type" value="Genomic_DNA"/>
</dbReference>
<reference evidence="2" key="1">
    <citation type="journal article" date="2017" name="Genome Biol.">
        <title>Comparative genomics reveals high biological diversity and specific adaptations in the industrially and medically important fungal genus Aspergillus.</title>
        <authorList>
            <person name="de Vries R.P."/>
            <person name="Riley R."/>
            <person name="Wiebenga A."/>
            <person name="Aguilar-Osorio G."/>
            <person name="Amillis S."/>
            <person name="Uchima C.A."/>
            <person name="Anderluh G."/>
            <person name="Asadollahi M."/>
            <person name="Askin M."/>
            <person name="Barry K."/>
            <person name="Battaglia E."/>
            <person name="Bayram O."/>
            <person name="Benocci T."/>
            <person name="Braus-Stromeyer S.A."/>
            <person name="Caldana C."/>
            <person name="Canovas D."/>
            <person name="Cerqueira G.C."/>
            <person name="Chen F."/>
            <person name="Chen W."/>
            <person name="Choi C."/>
            <person name="Clum A."/>
            <person name="Dos Santos R.A."/>
            <person name="Damasio A.R."/>
            <person name="Diallinas G."/>
            <person name="Emri T."/>
            <person name="Fekete E."/>
            <person name="Flipphi M."/>
            <person name="Freyberg S."/>
            <person name="Gallo A."/>
            <person name="Gournas C."/>
            <person name="Habgood R."/>
            <person name="Hainaut M."/>
            <person name="Harispe M.L."/>
            <person name="Henrissat B."/>
            <person name="Hilden K.S."/>
            <person name="Hope R."/>
            <person name="Hossain A."/>
            <person name="Karabika E."/>
            <person name="Karaffa L."/>
            <person name="Karanyi Z."/>
            <person name="Krasevec N."/>
            <person name="Kuo A."/>
            <person name="Kusch H."/>
            <person name="LaButti K."/>
            <person name="Lagendijk E.L."/>
            <person name="Lapidus A."/>
            <person name="Levasseur A."/>
            <person name="Lindquist E."/>
            <person name="Lipzen A."/>
            <person name="Logrieco A.F."/>
            <person name="MacCabe A."/>
            <person name="Maekelae M.R."/>
            <person name="Malavazi I."/>
            <person name="Melin P."/>
            <person name="Meyer V."/>
            <person name="Mielnichuk N."/>
            <person name="Miskei M."/>
            <person name="Molnar A.P."/>
            <person name="Mule G."/>
            <person name="Ngan C.Y."/>
            <person name="Orejas M."/>
            <person name="Orosz E."/>
            <person name="Ouedraogo J.P."/>
            <person name="Overkamp K.M."/>
            <person name="Park H.-S."/>
            <person name="Perrone G."/>
            <person name="Piumi F."/>
            <person name="Punt P.J."/>
            <person name="Ram A.F."/>
            <person name="Ramon A."/>
            <person name="Rauscher S."/>
            <person name="Record E."/>
            <person name="Riano-Pachon D.M."/>
            <person name="Robert V."/>
            <person name="Roehrig J."/>
            <person name="Ruller R."/>
            <person name="Salamov A."/>
            <person name="Salih N.S."/>
            <person name="Samson R.A."/>
            <person name="Sandor E."/>
            <person name="Sanguinetti M."/>
            <person name="Schuetze T."/>
            <person name="Sepcic K."/>
            <person name="Shelest E."/>
            <person name="Sherlock G."/>
            <person name="Sophianopoulou V."/>
            <person name="Squina F.M."/>
            <person name="Sun H."/>
            <person name="Susca A."/>
            <person name="Todd R.B."/>
            <person name="Tsang A."/>
            <person name="Unkles S.E."/>
            <person name="van de Wiele N."/>
            <person name="van Rossen-Uffink D."/>
            <person name="Oliveira J.V."/>
            <person name="Vesth T.C."/>
            <person name="Visser J."/>
            <person name="Yu J.-H."/>
            <person name="Zhou M."/>
            <person name="Andersen M.R."/>
            <person name="Archer D.B."/>
            <person name="Baker S.E."/>
            <person name="Benoit I."/>
            <person name="Brakhage A.A."/>
            <person name="Braus G.H."/>
            <person name="Fischer R."/>
            <person name="Frisvad J.C."/>
            <person name="Goldman G.H."/>
            <person name="Houbraken J."/>
            <person name="Oakley B."/>
            <person name="Pocsi I."/>
            <person name="Scazzocchio C."/>
            <person name="Seiboth B."/>
            <person name="vanKuyk P.A."/>
            <person name="Wortman J."/>
            <person name="Dyer P.S."/>
            <person name="Grigoriev I.V."/>
        </authorList>
    </citation>
    <scope>NUCLEOTIDE SEQUENCE [LARGE SCALE GENOMIC DNA]</scope>
    <source>
        <strain evidence="2">CBS 101740 / IMI 381727 / IBT 21946</strain>
    </source>
</reference>
<evidence type="ECO:0000313" key="1">
    <source>
        <dbReference type="EMBL" id="OJJ67280.1"/>
    </source>
</evidence>
<dbReference type="Proteomes" id="UP000184499">
    <property type="component" value="Unassembled WGS sequence"/>
</dbReference>
<evidence type="ECO:0000313" key="2">
    <source>
        <dbReference type="Proteomes" id="UP000184499"/>
    </source>
</evidence>
<dbReference type="RefSeq" id="XP_067474529.1">
    <property type="nucleotide sequence ID" value="XM_067626065.1"/>
</dbReference>
<dbReference type="VEuPathDB" id="FungiDB:ASPBRDRAFT_48319"/>
<gene>
    <name evidence="1" type="ORF">ASPBRDRAFT_48319</name>
</gene>
<name>A0A1L9U6G9_ASPBC</name>
<sequence length="67" mass="7515">MALRNTGLRQQPHGTIDTIDNEVRSVQSHEELDGAPESRYCCLRKSLWVLNALQAICNPALQQPEQA</sequence>
<proteinExistence type="predicted"/>
<keyword evidence="2" id="KW-1185">Reference proteome</keyword>
<dbReference type="GeneID" id="93578553"/>
<organism evidence="1 2">
    <name type="scientific">Aspergillus brasiliensis (strain CBS 101740 / IMI 381727 / IBT 21946)</name>
    <dbReference type="NCBI Taxonomy" id="767769"/>
    <lineage>
        <taxon>Eukaryota</taxon>
        <taxon>Fungi</taxon>
        <taxon>Dikarya</taxon>
        <taxon>Ascomycota</taxon>
        <taxon>Pezizomycotina</taxon>
        <taxon>Eurotiomycetes</taxon>
        <taxon>Eurotiomycetidae</taxon>
        <taxon>Eurotiales</taxon>
        <taxon>Aspergillaceae</taxon>
        <taxon>Aspergillus</taxon>
        <taxon>Aspergillus subgen. Circumdati</taxon>
    </lineage>
</organism>
<dbReference type="AlphaFoldDB" id="A0A1L9U6G9"/>
<protein>
    <submittedName>
        <fullName evidence="1">Uncharacterized protein</fullName>
    </submittedName>
</protein>
<accession>A0A1L9U6G9</accession>